<dbReference type="RefSeq" id="WP_058294465.1">
    <property type="nucleotide sequence ID" value="NZ_CAMRXB010000033.1"/>
</dbReference>
<evidence type="ECO:0000259" key="6">
    <source>
        <dbReference type="Pfam" id="PF01880"/>
    </source>
</evidence>
<keyword evidence="3" id="KW-0479">Metal-binding</keyword>
<feature type="domain" description="Desulfoferrodoxin ferrous iron-binding" evidence="6">
    <location>
        <begin position="40"/>
        <end position="123"/>
    </location>
</feature>
<proteinExistence type="inferred from homology"/>
<dbReference type="Proteomes" id="UP000220840">
    <property type="component" value="Unassembled WGS sequence"/>
</dbReference>
<protein>
    <submittedName>
        <fullName evidence="7">Desulfoferrodoxin</fullName>
    </submittedName>
</protein>
<dbReference type="GO" id="GO:0005506">
    <property type="term" value="F:iron ion binding"/>
    <property type="evidence" value="ECO:0007669"/>
    <property type="project" value="InterPro"/>
</dbReference>
<dbReference type="InterPro" id="IPR036073">
    <property type="entry name" value="Desulfoferrodoxin_Fe-bd_dom_sf"/>
</dbReference>
<comment type="similarity">
    <text evidence="1">Belongs to the desulfoferrodoxin family.</text>
</comment>
<dbReference type="PANTHER" id="PTHR36541:SF1">
    <property type="entry name" value="SUPEROXIDE REDUCTASE-RELATED"/>
    <property type="match status" value="1"/>
</dbReference>
<evidence type="ECO:0000256" key="5">
    <source>
        <dbReference type="ARBA" id="ARBA00023004"/>
    </source>
</evidence>
<accession>A0A2A7MEW2</accession>
<dbReference type="SUPFAM" id="SSF49367">
    <property type="entry name" value="Superoxide reductase-like"/>
    <property type="match status" value="1"/>
</dbReference>
<sequence length="126" mass="14059">MNEKFYILNDNKNNAIVVSGSEEIALEGAKLQELVSRSVEAATEKHIPVISVNNNKVSVVVGEVEHPMVEEHFIEWILLKTKEGIQLKKLEVGQRPAAEFALSEGDEVVEAYAYCNLHGLWDKAVK</sequence>
<keyword evidence="5" id="KW-0408">Iron</keyword>
<reference evidence="7 8" key="1">
    <citation type="submission" date="2017-10" db="EMBL/GenBank/DDBJ databases">
        <title>Effective Description of Clostridium neonatale sp. nov. linked to necrotizing enterocolitis in neonates and a clarification of species assignable to the genus Clostridium (Prazmowski 1880) emend. Lawson and Rainey 2016.</title>
        <authorList>
            <person name="Bernard K."/>
            <person name="Burdz T."/>
            <person name="Wiebe D."/>
            <person name="Balcewich B."/>
            <person name="Alfa M."/>
            <person name="Bernier A.-M."/>
        </authorList>
    </citation>
    <scope>NUCLEOTIDE SEQUENCE [LARGE SCALE GENOMIC DNA]</scope>
    <source>
        <strain evidence="7 8">LCDC99A005</strain>
    </source>
</reference>
<evidence type="ECO:0000256" key="1">
    <source>
        <dbReference type="ARBA" id="ARBA00005941"/>
    </source>
</evidence>
<comment type="caution">
    <text evidence="7">The sequence shown here is derived from an EMBL/GenBank/DDBJ whole genome shotgun (WGS) entry which is preliminary data.</text>
</comment>
<evidence type="ECO:0000256" key="3">
    <source>
        <dbReference type="ARBA" id="ARBA00022723"/>
    </source>
</evidence>
<dbReference type="Gene3D" id="2.60.40.730">
    <property type="entry name" value="SOR catalytic domain"/>
    <property type="match status" value="1"/>
</dbReference>
<keyword evidence="8" id="KW-1185">Reference proteome</keyword>
<dbReference type="STRING" id="137838.GCA_001458595_01592"/>
<gene>
    <name evidence="7" type="ORF">CQ394_00770</name>
</gene>
<dbReference type="EMBL" id="PDCJ01000001">
    <property type="protein sequence ID" value="PEG30294.1"/>
    <property type="molecule type" value="Genomic_DNA"/>
</dbReference>
<evidence type="ECO:0000256" key="4">
    <source>
        <dbReference type="ARBA" id="ARBA00022982"/>
    </source>
</evidence>
<evidence type="ECO:0000313" key="7">
    <source>
        <dbReference type="EMBL" id="PEG30294.1"/>
    </source>
</evidence>
<evidence type="ECO:0000256" key="2">
    <source>
        <dbReference type="ARBA" id="ARBA00022448"/>
    </source>
</evidence>
<dbReference type="InterPro" id="IPR002742">
    <property type="entry name" value="Desulfoferrodoxin_Fe-bd_dom"/>
</dbReference>
<keyword evidence="4" id="KW-0249">Electron transport</keyword>
<dbReference type="OrthoDB" id="9814936at2"/>
<organism evidence="7 8">
    <name type="scientific">Clostridium neonatale</name>
    <dbReference type="NCBI Taxonomy" id="137838"/>
    <lineage>
        <taxon>Bacteria</taxon>
        <taxon>Bacillati</taxon>
        <taxon>Bacillota</taxon>
        <taxon>Clostridia</taxon>
        <taxon>Eubacteriales</taxon>
        <taxon>Clostridiaceae</taxon>
        <taxon>Clostridium</taxon>
    </lineage>
</organism>
<dbReference type="InterPro" id="IPR051233">
    <property type="entry name" value="Desulfoferrodoxin_SOR"/>
</dbReference>
<dbReference type="GO" id="GO:0016491">
    <property type="term" value="F:oxidoreductase activity"/>
    <property type="evidence" value="ECO:0007669"/>
    <property type="project" value="InterPro"/>
</dbReference>
<keyword evidence="2" id="KW-0813">Transport</keyword>
<dbReference type="PANTHER" id="PTHR36541">
    <property type="entry name" value="SUPEROXIDE REDUCTASE-RELATED"/>
    <property type="match status" value="1"/>
</dbReference>
<dbReference type="NCBIfam" id="TIGR00332">
    <property type="entry name" value="neela_ferrous"/>
    <property type="match status" value="1"/>
</dbReference>
<evidence type="ECO:0000313" key="8">
    <source>
        <dbReference type="Proteomes" id="UP000220840"/>
    </source>
</evidence>
<dbReference type="Pfam" id="PF01880">
    <property type="entry name" value="Desulfoferrodox"/>
    <property type="match status" value="1"/>
</dbReference>
<dbReference type="AlphaFoldDB" id="A0A2A7MEW2"/>
<name>A0A2A7MEW2_9CLOT</name>